<protein>
    <submittedName>
        <fullName evidence="3">Nuclear transport factor 2 family protein</fullName>
    </submittedName>
</protein>
<gene>
    <name evidence="3" type="ORF">AB6713_06800</name>
</gene>
<dbReference type="InterPro" id="IPR037401">
    <property type="entry name" value="SnoaL-like"/>
</dbReference>
<dbReference type="RefSeq" id="WP_370563486.1">
    <property type="nucleotide sequence ID" value="NZ_JBFWIB010000004.1"/>
</dbReference>
<dbReference type="Gene3D" id="3.10.450.50">
    <property type="match status" value="2"/>
</dbReference>
<accession>A0ABV4HNL8</accession>
<reference evidence="3 4" key="1">
    <citation type="submission" date="2024-07" db="EMBL/GenBank/DDBJ databases">
        <title>Luteimonas salilacus sp. nov., isolated from the shore soil of Salt Lake in Tibet of China.</title>
        <authorList>
            <person name="Zhang X."/>
            <person name="Li A."/>
        </authorList>
    </citation>
    <scope>NUCLEOTIDE SEQUENCE [LARGE SCALE GENOMIC DNA]</scope>
    <source>
        <strain evidence="3 4">B3-2-R+30</strain>
    </source>
</reference>
<feature type="domain" description="SnoaL-like" evidence="2">
    <location>
        <begin position="40"/>
        <end position="144"/>
    </location>
</feature>
<name>A0ABV4HNL8_9GAMM</name>
<feature type="domain" description="SnoaL-like" evidence="2">
    <location>
        <begin position="167"/>
        <end position="275"/>
    </location>
</feature>
<feature type="signal peptide" evidence="1">
    <location>
        <begin position="1"/>
        <end position="31"/>
    </location>
</feature>
<feature type="chain" id="PRO_5045336090" evidence="1">
    <location>
        <begin position="32"/>
        <end position="293"/>
    </location>
</feature>
<dbReference type="SUPFAM" id="SSF54427">
    <property type="entry name" value="NTF2-like"/>
    <property type="match status" value="2"/>
</dbReference>
<sequence length="293" mass="31927">MTLTSASSRFTYAMLALVLMPINSGAAFAQAAPTPEQVVLAHAEAWSNGDLPGLLALFSDDARSYQRPTDPHKLTGELSDTIGSKDQLAAYFKAISAKPLAREKVLEMATVGDVVIAAGESADPPDYAPGMRFLTGYRVRDGRIHDLWHIAWIPARAPVGPDPAETIRQLIAANNAGDADRFLALFGPDAKHFRYSDDPRKLADMQSGTLVDAASRERFFRDYFAGAPARVEAVKLFSVGDLVVEQSHVAGFADAPGKIVNEISIYRVRNGRIAYRWLLGEETLETPARRATR</sequence>
<proteinExistence type="predicted"/>
<evidence type="ECO:0000313" key="3">
    <source>
        <dbReference type="EMBL" id="MEZ0474325.1"/>
    </source>
</evidence>
<dbReference type="Proteomes" id="UP001566331">
    <property type="component" value="Unassembled WGS sequence"/>
</dbReference>
<evidence type="ECO:0000259" key="2">
    <source>
        <dbReference type="Pfam" id="PF12680"/>
    </source>
</evidence>
<evidence type="ECO:0000256" key="1">
    <source>
        <dbReference type="SAM" id="SignalP"/>
    </source>
</evidence>
<comment type="caution">
    <text evidence="3">The sequence shown here is derived from an EMBL/GenBank/DDBJ whole genome shotgun (WGS) entry which is preliminary data.</text>
</comment>
<organism evidence="3 4">
    <name type="scientific">Luteimonas salinilitoris</name>
    <dbReference type="NCBI Taxonomy" id="3237697"/>
    <lineage>
        <taxon>Bacteria</taxon>
        <taxon>Pseudomonadati</taxon>
        <taxon>Pseudomonadota</taxon>
        <taxon>Gammaproteobacteria</taxon>
        <taxon>Lysobacterales</taxon>
        <taxon>Lysobacteraceae</taxon>
        <taxon>Luteimonas</taxon>
    </lineage>
</organism>
<evidence type="ECO:0000313" key="4">
    <source>
        <dbReference type="Proteomes" id="UP001566331"/>
    </source>
</evidence>
<dbReference type="Pfam" id="PF12680">
    <property type="entry name" value="SnoaL_2"/>
    <property type="match status" value="2"/>
</dbReference>
<dbReference type="EMBL" id="JBFWIC010000007">
    <property type="protein sequence ID" value="MEZ0474325.1"/>
    <property type="molecule type" value="Genomic_DNA"/>
</dbReference>
<keyword evidence="1" id="KW-0732">Signal</keyword>
<keyword evidence="4" id="KW-1185">Reference proteome</keyword>
<dbReference type="InterPro" id="IPR032710">
    <property type="entry name" value="NTF2-like_dom_sf"/>
</dbReference>